<gene>
    <name evidence="1" type="ORF">QEH59_06890</name>
</gene>
<protein>
    <submittedName>
        <fullName evidence="1">Molecular chaperone DnaJ</fullName>
    </submittedName>
</protein>
<dbReference type="InterPro" id="IPR011990">
    <property type="entry name" value="TPR-like_helical_dom_sf"/>
</dbReference>
<organism evidence="1 2">
    <name type="scientific">Thalassobacterium sedimentorum</name>
    <dbReference type="NCBI Taxonomy" id="3041258"/>
    <lineage>
        <taxon>Bacteria</taxon>
        <taxon>Pseudomonadati</taxon>
        <taxon>Verrucomicrobiota</taxon>
        <taxon>Opitutia</taxon>
        <taxon>Puniceicoccales</taxon>
        <taxon>Coraliomargaritaceae</taxon>
        <taxon>Thalassobacterium</taxon>
    </lineage>
</organism>
<accession>A0ABU1AH79</accession>
<evidence type="ECO:0000313" key="1">
    <source>
        <dbReference type="EMBL" id="MDQ8194143.1"/>
    </source>
</evidence>
<proteinExistence type="predicted"/>
<reference evidence="1 2" key="1">
    <citation type="submission" date="2023-04" db="EMBL/GenBank/DDBJ databases">
        <title>A novel bacteria isolated from coastal sediment.</title>
        <authorList>
            <person name="Liu X.-J."/>
            <person name="Du Z.-J."/>
        </authorList>
    </citation>
    <scope>NUCLEOTIDE SEQUENCE [LARGE SCALE GENOMIC DNA]</scope>
    <source>
        <strain evidence="1 2">SDUM461004</strain>
    </source>
</reference>
<dbReference type="EMBL" id="JARXIC010000008">
    <property type="protein sequence ID" value="MDQ8194143.1"/>
    <property type="molecule type" value="Genomic_DNA"/>
</dbReference>
<name>A0ABU1AH79_9BACT</name>
<dbReference type="Gene3D" id="1.25.40.10">
    <property type="entry name" value="Tetratricopeptide repeat domain"/>
    <property type="match status" value="1"/>
</dbReference>
<comment type="caution">
    <text evidence="1">The sequence shown here is derived from an EMBL/GenBank/DDBJ whole genome shotgun (WGS) entry which is preliminary data.</text>
</comment>
<evidence type="ECO:0000313" key="2">
    <source>
        <dbReference type="Proteomes" id="UP001243717"/>
    </source>
</evidence>
<sequence>MKKSSIFLPKVEAKPDNMLFRFSLGQALYEEGDSLAAIPHLQKCADSRADWMLPRILLGKALLQHGQVIQAKPILETSLQLAIAQHHEDPAAELREILADI</sequence>
<dbReference type="RefSeq" id="WP_308984626.1">
    <property type="nucleotide sequence ID" value="NZ_JARXIC010000008.1"/>
</dbReference>
<dbReference type="SUPFAM" id="SSF48452">
    <property type="entry name" value="TPR-like"/>
    <property type="match status" value="1"/>
</dbReference>
<dbReference type="Proteomes" id="UP001243717">
    <property type="component" value="Unassembled WGS sequence"/>
</dbReference>
<keyword evidence="2" id="KW-1185">Reference proteome</keyword>